<feature type="region of interest" description="Disordered" evidence="1">
    <location>
        <begin position="269"/>
        <end position="322"/>
    </location>
</feature>
<protein>
    <submittedName>
        <fullName evidence="2">Uncharacterized protein</fullName>
    </submittedName>
</protein>
<evidence type="ECO:0000313" key="3">
    <source>
        <dbReference type="Proteomes" id="UP001189429"/>
    </source>
</evidence>
<feature type="region of interest" description="Disordered" evidence="1">
    <location>
        <begin position="919"/>
        <end position="941"/>
    </location>
</feature>
<feature type="region of interest" description="Disordered" evidence="1">
    <location>
        <begin position="209"/>
        <end position="249"/>
    </location>
</feature>
<evidence type="ECO:0000313" key="2">
    <source>
        <dbReference type="EMBL" id="CAK0886960.1"/>
    </source>
</evidence>
<evidence type="ECO:0000256" key="1">
    <source>
        <dbReference type="SAM" id="MobiDB-lite"/>
    </source>
</evidence>
<feature type="non-terminal residue" evidence="2">
    <location>
        <position position="941"/>
    </location>
</feature>
<proteinExistence type="predicted"/>
<dbReference type="Proteomes" id="UP001189429">
    <property type="component" value="Unassembled WGS sequence"/>
</dbReference>
<reference evidence="2" key="1">
    <citation type="submission" date="2023-10" db="EMBL/GenBank/DDBJ databases">
        <authorList>
            <person name="Chen Y."/>
            <person name="Shah S."/>
            <person name="Dougan E. K."/>
            <person name="Thang M."/>
            <person name="Chan C."/>
        </authorList>
    </citation>
    <scope>NUCLEOTIDE SEQUENCE [LARGE SCALE GENOMIC DNA]</scope>
</reference>
<dbReference type="EMBL" id="CAUYUJ010018872">
    <property type="protein sequence ID" value="CAK0886960.1"/>
    <property type="molecule type" value="Genomic_DNA"/>
</dbReference>
<feature type="compositionally biased region" description="Basic and acidic residues" evidence="1">
    <location>
        <begin position="277"/>
        <end position="291"/>
    </location>
</feature>
<feature type="compositionally biased region" description="Low complexity" evidence="1">
    <location>
        <begin position="921"/>
        <end position="941"/>
    </location>
</feature>
<comment type="caution">
    <text evidence="2">The sequence shown here is derived from an EMBL/GenBank/DDBJ whole genome shotgun (WGS) entry which is preliminary data.</text>
</comment>
<feature type="compositionally biased region" description="Basic and acidic residues" evidence="1">
    <location>
        <begin position="214"/>
        <end position="235"/>
    </location>
</feature>
<feature type="compositionally biased region" description="Basic and acidic residues" evidence="1">
    <location>
        <begin position="307"/>
        <end position="322"/>
    </location>
</feature>
<keyword evidence="3" id="KW-1185">Reference proteome</keyword>
<accession>A0ABN9WK76</accession>
<name>A0ABN9WK76_9DINO</name>
<sequence length="941" mass="103635">MAPGASRQQNTAGGAAMTNGKRIFNKWKHLPPKQCLSCEQTTHELDRDAVNEPAFFAWTKTSRDKSSAGGYRLCGNECYPCSDAELNEKKSQNADLEVKWVELRKRKVGGLEKHAKGDKEKVDLSKYTLKVTDVKSKFDQYYVEGSWIPLWDFVVDHKLPFKKGVNSVDEVARHIEAKHSHYRVAEDDDGEIGVEVPDEHKGVKRFRRGCKTSAEQRKSRVHNDEASMKDHHEAAARAVQPSTPRSECTGGLRSLAQRRLDDGSDAASIATDVAEADQPRGRMRGSFDAERSSAAGGTDREGDDEVPIAKKSTDGSRHRGNDEASLIHTAGELTTAYIDDFNLAEHWNQRPTKRAFQTVIGRLQTMARRCGALIYPDKCQNLSLQLSDRDFANLVFGKLVGCEFSVIEMVFKDAGGDLIINIFTSTMQHVADKSIGTREQHSLHLNAFLKSIQCKKSVPTETVGFNLVGFCPGVEKAQRTLTLVFLEKLWRQPDESTIIHVAKVIEEIFGTDLPRNFDFKSLESDWLVGEKWCWQVAVDIAFTIAAARVLETLGGSNVFGPGIKAANVSIVDNPAMVSARVRALVRVPGQRSNHLRRAWDVMEQHNEDSQGAGNECADADAVTRLRKTAQDVLDSIKEESNVDWANGINKWLDVADDQRLLNDICLLGNLSYASARTDSQPPPDMIQDVDQGNEMANCILTLADHCLRHSDHNVIMGDIANPRERQQAPEAAPDDPHGTVYDQGITMFKWLKMAMGVLTHYDASANSTVSQAKAITEQRFLMSGVDALLPKISVWTNIATKAKAHMKFLGENDETYQKMVKFATTLAELDSEAKALATSISTCLLASCFVRYREEKPDVLKTKVPQQVARAEQKWKVSASSLPLTTQAKVVEALGADQPSPSGAASSSVSGIDVVDLRSEGSSATTAATVADVPDAGPKKK</sequence>
<organism evidence="2 3">
    <name type="scientific">Prorocentrum cordatum</name>
    <dbReference type="NCBI Taxonomy" id="2364126"/>
    <lineage>
        <taxon>Eukaryota</taxon>
        <taxon>Sar</taxon>
        <taxon>Alveolata</taxon>
        <taxon>Dinophyceae</taxon>
        <taxon>Prorocentrales</taxon>
        <taxon>Prorocentraceae</taxon>
        <taxon>Prorocentrum</taxon>
    </lineage>
</organism>
<gene>
    <name evidence="2" type="ORF">PCOR1329_LOCUS68164</name>
</gene>